<feature type="domain" description="Reverse transcriptase" evidence="1">
    <location>
        <begin position="1"/>
        <end position="106"/>
    </location>
</feature>
<evidence type="ECO:0000313" key="2">
    <source>
        <dbReference type="EnsemblPlants" id="AET2Gv20576100.1"/>
    </source>
</evidence>
<reference evidence="2" key="5">
    <citation type="journal article" date="2021" name="G3 (Bethesda)">
        <title>Aegilops tauschii genome assembly Aet v5.0 features greater sequence contiguity and improved annotation.</title>
        <authorList>
            <person name="Wang L."/>
            <person name="Zhu T."/>
            <person name="Rodriguez J.C."/>
            <person name="Deal K.R."/>
            <person name="Dubcovsky J."/>
            <person name="McGuire P.E."/>
            <person name="Lux T."/>
            <person name="Spannagl M."/>
            <person name="Mayer K.F.X."/>
            <person name="Baldrich P."/>
            <person name="Meyers B.C."/>
            <person name="Huo N."/>
            <person name="Gu Y.Q."/>
            <person name="Zhou H."/>
            <person name="Devos K.M."/>
            <person name="Bennetzen J.L."/>
            <person name="Unver T."/>
            <person name="Budak H."/>
            <person name="Gulick P.J."/>
            <person name="Galiba G."/>
            <person name="Kalapos B."/>
            <person name="Nelson D.R."/>
            <person name="Li P."/>
            <person name="You F.M."/>
            <person name="Luo M.C."/>
            <person name="Dvorak J."/>
        </authorList>
    </citation>
    <scope>NUCLEOTIDE SEQUENCE [LARGE SCALE GENOMIC DNA]</scope>
    <source>
        <strain evidence="2">cv. AL8/78</strain>
    </source>
</reference>
<dbReference type="AlphaFoldDB" id="A0A453BNN7"/>
<evidence type="ECO:0000313" key="3">
    <source>
        <dbReference type="Proteomes" id="UP000015105"/>
    </source>
</evidence>
<dbReference type="Gramene" id="AET2Gv20576100.1">
    <property type="protein sequence ID" value="AET2Gv20576100.1"/>
    <property type="gene ID" value="AET2Gv20576100"/>
</dbReference>
<dbReference type="SUPFAM" id="SSF56672">
    <property type="entry name" value="DNA/RNA polymerases"/>
    <property type="match status" value="1"/>
</dbReference>
<dbReference type="EnsemblPlants" id="AET2Gv20576100.1">
    <property type="protein sequence ID" value="AET2Gv20576100.1"/>
    <property type="gene ID" value="AET2Gv20576100"/>
</dbReference>
<dbReference type="PANTHER" id="PTHR31635:SF196">
    <property type="entry name" value="REVERSE TRANSCRIPTASE DOMAIN-CONTAINING PROTEIN-RELATED"/>
    <property type="match status" value="1"/>
</dbReference>
<reference evidence="3" key="1">
    <citation type="journal article" date="2014" name="Science">
        <title>Ancient hybridizations among the ancestral genomes of bread wheat.</title>
        <authorList>
            <consortium name="International Wheat Genome Sequencing Consortium,"/>
            <person name="Marcussen T."/>
            <person name="Sandve S.R."/>
            <person name="Heier L."/>
            <person name="Spannagl M."/>
            <person name="Pfeifer M."/>
            <person name="Jakobsen K.S."/>
            <person name="Wulff B.B."/>
            <person name="Steuernagel B."/>
            <person name="Mayer K.F."/>
            <person name="Olsen O.A."/>
        </authorList>
    </citation>
    <scope>NUCLEOTIDE SEQUENCE [LARGE SCALE GENOMIC DNA]</scope>
    <source>
        <strain evidence="3">cv. AL8/78</strain>
    </source>
</reference>
<proteinExistence type="predicted"/>
<dbReference type="Proteomes" id="UP000015105">
    <property type="component" value="Chromosome 2D"/>
</dbReference>
<organism evidence="2 3">
    <name type="scientific">Aegilops tauschii subsp. strangulata</name>
    <name type="common">Goatgrass</name>
    <dbReference type="NCBI Taxonomy" id="200361"/>
    <lineage>
        <taxon>Eukaryota</taxon>
        <taxon>Viridiplantae</taxon>
        <taxon>Streptophyta</taxon>
        <taxon>Embryophyta</taxon>
        <taxon>Tracheophyta</taxon>
        <taxon>Spermatophyta</taxon>
        <taxon>Magnoliopsida</taxon>
        <taxon>Liliopsida</taxon>
        <taxon>Poales</taxon>
        <taxon>Poaceae</taxon>
        <taxon>BOP clade</taxon>
        <taxon>Pooideae</taxon>
        <taxon>Triticodae</taxon>
        <taxon>Triticeae</taxon>
        <taxon>Triticinae</taxon>
        <taxon>Aegilops</taxon>
    </lineage>
</organism>
<evidence type="ECO:0000259" key="1">
    <source>
        <dbReference type="PROSITE" id="PS50878"/>
    </source>
</evidence>
<dbReference type="PROSITE" id="PS50878">
    <property type="entry name" value="RT_POL"/>
    <property type="match status" value="1"/>
</dbReference>
<keyword evidence="3" id="KW-1185">Reference proteome</keyword>
<dbReference type="STRING" id="200361.A0A453BNN7"/>
<dbReference type="InterPro" id="IPR000477">
    <property type="entry name" value="RT_dom"/>
</dbReference>
<name>A0A453BNN7_AEGTS</name>
<protein>
    <recommendedName>
        <fullName evidence="1">Reverse transcriptase domain-containing protein</fullName>
    </recommendedName>
</protein>
<reference evidence="3" key="2">
    <citation type="journal article" date="2017" name="Nat. Plants">
        <title>The Aegilops tauschii genome reveals multiple impacts of transposons.</title>
        <authorList>
            <person name="Zhao G."/>
            <person name="Zou C."/>
            <person name="Li K."/>
            <person name="Wang K."/>
            <person name="Li T."/>
            <person name="Gao L."/>
            <person name="Zhang X."/>
            <person name="Wang H."/>
            <person name="Yang Z."/>
            <person name="Liu X."/>
            <person name="Jiang W."/>
            <person name="Mao L."/>
            <person name="Kong X."/>
            <person name="Jiao Y."/>
            <person name="Jia J."/>
        </authorList>
    </citation>
    <scope>NUCLEOTIDE SEQUENCE [LARGE SCALE GENOMIC DNA]</scope>
    <source>
        <strain evidence="3">cv. AL8/78</strain>
    </source>
</reference>
<reference evidence="2" key="3">
    <citation type="journal article" date="2017" name="Nature">
        <title>Genome sequence of the progenitor of the wheat D genome Aegilops tauschii.</title>
        <authorList>
            <person name="Luo M.C."/>
            <person name="Gu Y.Q."/>
            <person name="Puiu D."/>
            <person name="Wang H."/>
            <person name="Twardziok S.O."/>
            <person name="Deal K.R."/>
            <person name="Huo N."/>
            <person name="Zhu T."/>
            <person name="Wang L."/>
            <person name="Wang Y."/>
            <person name="McGuire P.E."/>
            <person name="Liu S."/>
            <person name="Long H."/>
            <person name="Ramasamy R.K."/>
            <person name="Rodriguez J.C."/>
            <person name="Van S.L."/>
            <person name="Yuan L."/>
            <person name="Wang Z."/>
            <person name="Xia Z."/>
            <person name="Xiao L."/>
            <person name="Anderson O.D."/>
            <person name="Ouyang S."/>
            <person name="Liang Y."/>
            <person name="Zimin A.V."/>
            <person name="Pertea G."/>
            <person name="Qi P."/>
            <person name="Bennetzen J.L."/>
            <person name="Dai X."/>
            <person name="Dawson M.W."/>
            <person name="Muller H.G."/>
            <person name="Kugler K."/>
            <person name="Rivarola-Duarte L."/>
            <person name="Spannagl M."/>
            <person name="Mayer K.F.X."/>
            <person name="Lu F.H."/>
            <person name="Bevan M.W."/>
            <person name="Leroy P."/>
            <person name="Li P."/>
            <person name="You F.M."/>
            <person name="Sun Q."/>
            <person name="Liu Z."/>
            <person name="Lyons E."/>
            <person name="Wicker T."/>
            <person name="Salzberg S.L."/>
            <person name="Devos K.M."/>
            <person name="Dvorak J."/>
        </authorList>
    </citation>
    <scope>NUCLEOTIDE SEQUENCE [LARGE SCALE GENOMIC DNA]</scope>
    <source>
        <strain evidence="2">cv. AL8/78</strain>
    </source>
</reference>
<dbReference type="InterPro" id="IPR043502">
    <property type="entry name" value="DNA/RNA_pol_sf"/>
</dbReference>
<reference evidence="2" key="4">
    <citation type="submission" date="2019-03" db="UniProtKB">
        <authorList>
            <consortium name="EnsemblPlants"/>
        </authorList>
    </citation>
    <scope>IDENTIFICATION</scope>
</reference>
<sequence>GDHFWHMQGLRQGDPLSPLLFIIAIDPLHHLLAAASDLGVLAPLPGRGPSLRVSLYADDAVIFANPSAQEVGKLLDLLDSFGQATGLKLNQRKSSVVAICCEDLNV</sequence>
<dbReference type="PANTHER" id="PTHR31635">
    <property type="entry name" value="REVERSE TRANSCRIPTASE DOMAIN-CONTAINING PROTEIN-RELATED"/>
    <property type="match status" value="1"/>
</dbReference>
<dbReference type="Pfam" id="PF00078">
    <property type="entry name" value="RVT_1"/>
    <property type="match status" value="1"/>
</dbReference>
<accession>A0A453BNN7</accession>